<dbReference type="Proteomes" id="UP000046392">
    <property type="component" value="Unplaced"/>
</dbReference>
<reference evidence="3" key="1">
    <citation type="submission" date="2017-02" db="UniProtKB">
        <authorList>
            <consortium name="WormBaseParasite"/>
        </authorList>
    </citation>
    <scope>IDENTIFICATION</scope>
</reference>
<evidence type="ECO:0000313" key="2">
    <source>
        <dbReference type="Proteomes" id="UP000046392"/>
    </source>
</evidence>
<protein>
    <submittedName>
        <fullName evidence="3">Uncharacterized protein</fullName>
    </submittedName>
</protein>
<keyword evidence="1" id="KW-0175">Coiled coil</keyword>
<name>A0A0N5B6H9_STREA</name>
<sequence length="91" mass="10798">MKKGTFSYSPIHFENKLPIEDQEEHSLSQSYFKLKENLENYEKKLNEKNNDTLISCEKNLNSHEDTLNRANTKIEKFNQILNELKKMGIHL</sequence>
<feature type="coiled-coil region" evidence="1">
    <location>
        <begin position="31"/>
        <end position="87"/>
    </location>
</feature>
<evidence type="ECO:0000313" key="3">
    <source>
        <dbReference type="WBParaSite" id="SPAL_0000166800.1"/>
    </source>
</evidence>
<proteinExistence type="predicted"/>
<evidence type="ECO:0000256" key="1">
    <source>
        <dbReference type="SAM" id="Coils"/>
    </source>
</evidence>
<accession>A0A0N5B6H9</accession>
<dbReference type="WBParaSite" id="SPAL_0000166800.1">
    <property type="protein sequence ID" value="SPAL_0000166800.1"/>
    <property type="gene ID" value="SPAL_0000166800"/>
</dbReference>
<keyword evidence="2" id="KW-1185">Reference proteome</keyword>
<organism evidence="2 3">
    <name type="scientific">Strongyloides papillosus</name>
    <name type="common">Intestinal threadworm</name>
    <dbReference type="NCBI Taxonomy" id="174720"/>
    <lineage>
        <taxon>Eukaryota</taxon>
        <taxon>Metazoa</taxon>
        <taxon>Ecdysozoa</taxon>
        <taxon>Nematoda</taxon>
        <taxon>Chromadorea</taxon>
        <taxon>Rhabditida</taxon>
        <taxon>Tylenchina</taxon>
        <taxon>Panagrolaimomorpha</taxon>
        <taxon>Strongyloidoidea</taxon>
        <taxon>Strongyloididae</taxon>
        <taxon>Strongyloides</taxon>
    </lineage>
</organism>
<dbReference type="AlphaFoldDB" id="A0A0N5B6H9"/>